<comment type="similarity">
    <text evidence="1 3">Belongs to the bacterial flagellin family.</text>
</comment>
<dbReference type="RefSeq" id="WP_062485425.1">
    <property type="nucleotide sequence ID" value="NZ_LN885086.1"/>
</dbReference>
<dbReference type="PANTHER" id="PTHR42792:SF2">
    <property type="entry name" value="FLAGELLIN"/>
    <property type="match status" value="1"/>
</dbReference>
<dbReference type="Pfam" id="PF00669">
    <property type="entry name" value="Flagellin_N"/>
    <property type="match status" value="1"/>
</dbReference>
<dbReference type="SUPFAM" id="SSF64518">
    <property type="entry name" value="Phase 1 flagellin"/>
    <property type="match status" value="1"/>
</dbReference>
<dbReference type="GO" id="GO:0005198">
    <property type="term" value="F:structural molecule activity"/>
    <property type="evidence" value="ECO:0007669"/>
    <property type="project" value="UniProtKB-UniRule"/>
</dbReference>
<organism evidence="6 7">
    <name type="scientific">Candidatus Nitrospira inopinata</name>
    <dbReference type="NCBI Taxonomy" id="1715989"/>
    <lineage>
        <taxon>Bacteria</taxon>
        <taxon>Pseudomonadati</taxon>
        <taxon>Nitrospirota</taxon>
        <taxon>Nitrospiria</taxon>
        <taxon>Nitrospirales</taxon>
        <taxon>Nitrospiraceae</taxon>
        <taxon>Nitrospira</taxon>
    </lineage>
</organism>
<feature type="domain" description="Flagellin N-terminal" evidence="4">
    <location>
        <begin position="5"/>
        <end position="141"/>
    </location>
</feature>
<evidence type="ECO:0000256" key="2">
    <source>
        <dbReference type="ARBA" id="ARBA00023143"/>
    </source>
</evidence>
<dbReference type="PANTHER" id="PTHR42792">
    <property type="entry name" value="FLAGELLIN"/>
    <property type="match status" value="1"/>
</dbReference>
<evidence type="ECO:0000313" key="6">
    <source>
        <dbReference type="EMBL" id="CUQ67240.1"/>
    </source>
</evidence>
<dbReference type="KEGG" id="nio:NITINOP_2268"/>
<evidence type="ECO:0000259" key="5">
    <source>
        <dbReference type="Pfam" id="PF00700"/>
    </source>
</evidence>
<keyword evidence="7" id="KW-1185">Reference proteome</keyword>
<dbReference type="Proteomes" id="UP000066284">
    <property type="component" value="Chromosome 1"/>
</dbReference>
<dbReference type="Gene3D" id="1.20.1330.10">
    <property type="entry name" value="f41 fragment of flagellin, N-terminal domain"/>
    <property type="match status" value="1"/>
</dbReference>
<keyword evidence="6" id="KW-0282">Flagellum</keyword>
<dbReference type="STRING" id="1715989.NITINOP_2268"/>
<feature type="domain" description="Flagellin C-terminal" evidence="5">
    <location>
        <begin position="188"/>
        <end position="273"/>
    </location>
</feature>
<dbReference type="EMBL" id="LN885086">
    <property type="protein sequence ID" value="CUQ67240.1"/>
    <property type="molecule type" value="Genomic_DNA"/>
</dbReference>
<dbReference type="Pfam" id="PF00700">
    <property type="entry name" value="Flagellin_C"/>
    <property type="match status" value="1"/>
</dbReference>
<dbReference type="Gene3D" id="6.10.10.10">
    <property type="entry name" value="Flagellar export chaperone, C-terminal domain"/>
    <property type="match status" value="1"/>
</dbReference>
<reference evidence="7" key="1">
    <citation type="submission" date="2015-09" db="EMBL/GenBank/DDBJ databases">
        <authorList>
            <person name="Daims H."/>
        </authorList>
    </citation>
    <scope>NUCLEOTIDE SEQUENCE [LARGE SCALE GENOMIC DNA]</scope>
</reference>
<gene>
    <name evidence="6" type="primary">hag</name>
    <name evidence="6" type="ORF">NITINOP_2268</name>
</gene>
<evidence type="ECO:0000256" key="1">
    <source>
        <dbReference type="ARBA" id="ARBA00005709"/>
    </source>
</evidence>
<sequence length="275" mass="28737">MALIVNNNPASIAAQRNLTVSTNALQRSVERLSSGLRITRAADDAAGLGLSESLRAQIRSINQATRNASDGISLTQIADGAASVVGSLLARMRELASQASSGTVGSTERSYIDQEFIALRSEIDRIAQTTEFNGQALTSGSTISFSIAIGFRSGTGNTLSLDLNDITTTSLGLSSVNVSTSGNATSALANIDNAISAVATARAEYGSLQNRLEATITNLQVTSENLTAAESRIRDADIAYETSVFTKNQILVQTGISVLAQANTLPQQALALLQR</sequence>
<dbReference type="InterPro" id="IPR001492">
    <property type="entry name" value="Flagellin"/>
</dbReference>
<keyword evidence="2 3" id="KW-0975">Bacterial flagellum</keyword>
<comment type="function">
    <text evidence="3">Flagellin is the subunit protein which polymerizes to form the filaments of bacterial flagella.</text>
</comment>
<proteinExistence type="inferred from homology"/>
<keyword evidence="6" id="KW-0966">Cell projection</keyword>
<keyword evidence="6" id="KW-0969">Cilium</keyword>
<dbReference type="GO" id="GO:0005576">
    <property type="term" value="C:extracellular region"/>
    <property type="evidence" value="ECO:0007669"/>
    <property type="project" value="UniProtKB-SubCell"/>
</dbReference>
<dbReference type="InterPro" id="IPR042187">
    <property type="entry name" value="Flagellin_C_sub2"/>
</dbReference>
<keyword evidence="3" id="KW-0964">Secreted</keyword>
<name>A0A0S4KVJ2_9BACT</name>
<comment type="subcellular location">
    <subcellularLocation>
        <location evidence="3">Secreted</location>
    </subcellularLocation>
    <subcellularLocation>
        <location evidence="3">Bacterial flagellum</location>
    </subcellularLocation>
</comment>
<dbReference type="AlphaFoldDB" id="A0A0S4KVJ2"/>
<dbReference type="InterPro" id="IPR001029">
    <property type="entry name" value="Flagellin_N"/>
</dbReference>
<accession>A0A0S4KVJ2</accession>
<evidence type="ECO:0000259" key="4">
    <source>
        <dbReference type="Pfam" id="PF00669"/>
    </source>
</evidence>
<dbReference type="OrthoDB" id="9796789at2"/>
<evidence type="ECO:0000256" key="3">
    <source>
        <dbReference type="RuleBase" id="RU362073"/>
    </source>
</evidence>
<evidence type="ECO:0000313" key="7">
    <source>
        <dbReference type="Proteomes" id="UP000066284"/>
    </source>
</evidence>
<protein>
    <recommendedName>
        <fullName evidence="3">Flagellin</fullName>
    </recommendedName>
</protein>
<dbReference type="GO" id="GO:0009288">
    <property type="term" value="C:bacterial-type flagellum"/>
    <property type="evidence" value="ECO:0007669"/>
    <property type="project" value="UniProtKB-SubCell"/>
</dbReference>
<dbReference type="PRINTS" id="PR00207">
    <property type="entry name" value="FLAGELLIN"/>
</dbReference>
<dbReference type="InterPro" id="IPR046358">
    <property type="entry name" value="Flagellin_C"/>
</dbReference>